<reference evidence="1 2" key="1">
    <citation type="submission" date="2016-10" db="EMBL/GenBank/DDBJ databases">
        <authorList>
            <person name="de Groot N.N."/>
        </authorList>
    </citation>
    <scope>NUCLEOTIDE SEQUENCE [LARGE SCALE GENOMIC DNA]</scope>
    <source>
        <strain evidence="1 2">743A</strain>
    </source>
</reference>
<protein>
    <submittedName>
        <fullName evidence="1">Stage II sporulation protein R</fullName>
    </submittedName>
</protein>
<keyword evidence="2" id="KW-1185">Reference proteome</keyword>
<dbReference type="AlphaFoldDB" id="A0A1I6I749"/>
<evidence type="ECO:0000313" key="2">
    <source>
        <dbReference type="Proteomes" id="UP000199659"/>
    </source>
</evidence>
<dbReference type="RefSeq" id="WP_092559090.1">
    <property type="nucleotide sequence ID" value="NZ_FOYZ01000002.1"/>
</dbReference>
<dbReference type="Proteomes" id="UP000199659">
    <property type="component" value="Unassembled WGS sequence"/>
</dbReference>
<proteinExistence type="predicted"/>
<dbReference type="STRING" id="37658.SAMN05661086_00461"/>
<organism evidence="1 2">
    <name type="scientific">Anaeromicropila populeti</name>
    <dbReference type="NCBI Taxonomy" id="37658"/>
    <lineage>
        <taxon>Bacteria</taxon>
        <taxon>Bacillati</taxon>
        <taxon>Bacillota</taxon>
        <taxon>Clostridia</taxon>
        <taxon>Lachnospirales</taxon>
        <taxon>Lachnospiraceae</taxon>
        <taxon>Anaeromicropila</taxon>
    </lineage>
</organism>
<dbReference type="OrthoDB" id="9793324at2"/>
<name>A0A1I6I749_9FIRM</name>
<evidence type="ECO:0000313" key="1">
    <source>
        <dbReference type="EMBL" id="SFR62210.1"/>
    </source>
</evidence>
<dbReference type="Pfam" id="PF09551">
    <property type="entry name" value="Spore_II_R"/>
    <property type="match status" value="1"/>
</dbReference>
<gene>
    <name evidence="1" type="ORF">SAMN05661086_00461</name>
</gene>
<dbReference type="NCBIfam" id="TIGR02837">
    <property type="entry name" value="spore_II_R"/>
    <property type="match status" value="1"/>
</dbReference>
<accession>A0A1I6I749</accession>
<dbReference type="EMBL" id="FOYZ01000002">
    <property type="protein sequence ID" value="SFR62210.1"/>
    <property type="molecule type" value="Genomic_DNA"/>
</dbReference>
<sequence length="222" mass="25414">MLNSKDSIKKKSKGSIKIVLLILFGAILIVNNMHKGQGARELQAGISEEIVRFHVRANSDSEEDQQLKLKVKDAVVSYLQKKLKNAKNINEAKKIMVVEMPQLEKISKRIIKKNGYSYNCQVILGQDNFPVKMYGDMTFPAGKYEALQVLIGSACGKNWWCVMFPTLCFVDSTYMVVPDDSKKLLKNVLSEEEYKSLVLSGDAEIEYKFKIEEWWHKIWGKK</sequence>
<dbReference type="InterPro" id="IPR014202">
    <property type="entry name" value="Spore_II_R"/>
</dbReference>